<protein>
    <recommendedName>
        <fullName evidence="2">AsmA domain-containing protein</fullName>
    </recommendedName>
</protein>
<dbReference type="GO" id="GO:0005886">
    <property type="term" value="C:plasma membrane"/>
    <property type="evidence" value="ECO:0007669"/>
    <property type="project" value="TreeGrafter"/>
</dbReference>
<dbReference type="InterPro" id="IPR007844">
    <property type="entry name" value="AsmA"/>
</dbReference>
<evidence type="ECO:0000259" key="2">
    <source>
        <dbReference type="Pfam" id="PF05170"/>
    </source>
</evidence>
<feature type="region of interest" description="Disordered" evidence="1">
    <location>
        <begin position="745"/>
        <end position="778"/>
    </location>
</feature>
<name>A0A916QTA2_9RHOB</name>
<sequence>MRWLFRIAVALVACVIVAVGLLFLLPTDRIGQLASDQLERQTGRKLTLSGDFSPTLFPTLGVKTGAITVSNADWASEPLMIAAKGATVGVNLSALIGGSVEVETFELLSPVVYLERDETGRANWELTGALTEETAGTPQEQSASAQPSLELGRIVDGDVHFRDHSTGSSHALSGINGTVSLPKGTTTAQIELSGDLNGFEGAVQAVLGDWPALLDNGISTVSGSLKLGGDTLGFDGNAGLGDGFPTVDAALSANVSDPAGTAVRFGLDAPDQLVALSDLALEGKLLLSSAGVFTQASLKGVYGKTPMTGRLSVTGDDSWLETPEFEVESFVSLQGMGDVDFKGRAGQARPNLLSGQMLARFSDLRGTLRLAGIETGTPKGTFQTAKLDGNLRIAASGKARLKNVEITLDQNVVSGEIAFRPQDPPYVEATLNAGKLDLSDYIADNASVGADGAGTDASAGSGWSKEPIRLQGLDAIDADVALSATSVDLGVSQLGKTLINARLRDGLLALDLRDVRIFQGAITGSVTLRGGSSVAFETDVIARDVELEPLLSQLLDMDRLRGTGTTKLSLRAQGGSVHEIMTSLSGNGSVKFGNGAIRGIDLAAMMRNLKSAFGGFEGATEFTSLDGTFSMEKGVLQNVDLSLVSPLFRAAGKGSVDIGGQAMNYVVTPTRLSEGAEFSVPVMITGPWQNLKFRPDLDKLLNLLLDGKLKDNADVQRAQEKLKEVKEKLKDPEAALKAKLRKELERRNAEDDAAKSLEEQAKEKLEDEVGNALRKLFD</sequence>
<dbReference type="Pfam" id="PF05170">
    <property type="entry name" value="AsmA"/>
    <property type="match status" value="2"/>
</dbReference>
<gene>
    <name evidence="3" type="ORF">GCM10011498_04100</name>
</gene>
<feature type="domain" description="AsmA" evidence="2">
    <location>
        <begin position="398"/>
        <end position="640"/>
    </location>
</feature>
<keyword evidence="4" id="KW-1185">Reference proteome</keyword>
<dbReference type="EMBL" id="BMKA01000001">
    <property type="protein sequence ID" value="GGA07442.1"/>
    <property type="molecule type" value="Genomic_DNA"/>
</dbReference>
<dbReference type="InterPro" id="IPR052894">
    <property type="entry name" value="AsmA-related"/>
</dbReference>
<proteinExistence type="predicted"/>
<reference evidence="3" key="1">
    <citation type="journal article" date="2014" name="Int. J. Syst. Evol. Microbiol.">
        <title>Complete genome sequence of Corynebacterium casei LMG S-19264T (=DSM 44701T), isolated from a smear-ripened cheese.</title>
        <authorList>
            <consortium name="US DOE Joint Genome Institute (JGI-PGF)"/>
            <person name="Walter F."/>
            <person name="Albersmeier A."/>
            <person name="Kalinowski J."/>
            <person name="Ruckert C."/>
        </authorList>
    </citation>
    <scope>NUCLEOTIDE SEQUENCE</scope>
    <source>
        <strain evidence="3">CGMCC 1.15880</strain>
    </source>
</reference>
<feature type="compositionally biased region" description="Basic and acidic residues" evidence="1">
    <location>
        <begin position="745"/>
        <end position="767"/>
    </location>
</feature>
<feature type="domain" description="AsmA" evidence="2">
    <location>
        <begin position="8"/>
        <end position="197"/>
    </location>
</feature>
<accession>A0A916QTA2</accession>
<evidence type="ECO:0000313" key="3">
    <source>
        <dbReference type="EMBL" id="GGA07442.1"/>
    </source>
</evidence>
<evidence type="ECO:0000256" key="1">
    <source>
        <dbReference type="SAM" id="MobiDB-lite"/>
    </source>
</evidence>
<dbReference type="AlphaFoldDB" id="A0A916QTA2"/>
<dbReference type="GO" id="GO:0090313">
    <property type="term" value="P:regulation of protein targeting to membrane"/>
    <property type="evidence" value="ECO:0007669"/>
    <property type="project" value="TreeGrafter"/>
</dbReference>
<dbReference type="PANTHER" id="PTHR30441">
    <property type="entry name" value="DUF748 DOMAIN-CONTAINING PROTEIN"/>
    <property type="match status" value="1"/>
</dbReference>
<evidence type="ECO:0000313" key="4">
    <source>
        <dbReference type="Proteomes" id="UP000628017"/>
    </source>
</evidence>
<comment type="caution">
    <text evidence="3">The sequence shown here is derived from an EMBL/GenBank/DDBJ whole genome shotgun (WGS) entry which is preliminary data.</text>
</comment>
<dbReference type="Proteomes" id="UP000628017">
    <property type="component" value="Unassembled WGS sequence"/>
</dbReference>
<reference evidence="3" key="2">
    <citation type="submission" date="2020-09" db="EMBL/GenBank/DDBJ databases">
        <authorList>
            <person name="Sun Q."/>
            <person name="Zhou Y."/>
        </authorList>
    </citation>
    <scope>NUCLEOTIDE SEQUENCE</scope>
    <source>
        <strain evidence="3">CGMCC 1.15880</strain>
    </source>
</reference>
<organism evidence="3 4">
    <name type="scientific">Neptunicoccus cionae</name>
    <dbReference type="NCBI Taxonomy" id="2035344"/>
    <lineage>
        <taxon>Bacteria</taxon>
        <taxon>Pseudomonadati</taxon>
        <taxon>Pseudomonadota</taxon>
        <taxon>Alphaproteobacteria</taxon>
        <taxon>Rhodobacterales</taxon>
        <taxon>Paracoccaceae</taxon>
        <taxon>Neptunicoccus</taxon>
    </lineage>
</organism>
<dbReference type="RefSeq" id="WP_188670426.1">
    <property type="nucleotide sequence ID" value="NZ_BMKA01000001.1"/>
</dbReference>
<dbReference type="PANTHER" id="PTHR30441:SF4">
    <property type="entry name" value="PROTEIN ASMA"/>
    <property type="match status" value="1"/>
</dbReference>